<gene>
    <name evidence="1" type="ORF">SVUK_LOCUS20932</name>
</gene>
<name>A0A3P7K3M0_STRVU</name>
<dbReference type="Proteomes" id="UP000270094">
    <property type="component" value="Unassembled WGS sequence"/>
</dbReference>
<dbReference type="EMBL" id="UYYB01147427">
    <property type="protein sequence ID" value="VDM85934.1"/>
    <property type="molecule type" value="Genomic_DNA"/>
</dbReference>
<keyword evidence="2" id="KW-1185">Reference proteome</keyword>
<dbReference type="AlphaFoldDB" id="A0A3P7K3M0"/>
<sequence>MYVVQADQICRAQSALNRLTEVEVSTRILTAAAQHPDLDRIRAGFSFCVVCLQDVQADQICRAQSALNRLTEVEVSTRILTAAAQHPDLDRISFITSALECRFTEMAPLDEMSQTILRYIHSTGGQHTKIKGIIAVSPRNATLNFEKFIDDENQKPS</sequence>
<evidence type="ECO:0000313" key="2">
    <source>
        <dbReference type="Proteomes" id="UP000270094"/>
    </source>
</evidence>
<organism evidence="1 2">
    <name type="scientific">Strongylus vulgaris</name>
    <name type="common">Blood worm</name>
    <dbReference type="NCBI Taxonomy" id="40348"/>
    <lineage>
        <taxon>Eukaryota</taxon>
        <taxon>Metazoa</taxon>
        <taxon>Ecdysozoa</taxon>
        <taxon>Nematoda</taxon>
        <taxon>Chromadorea</taxon>
        <taxon>Rhabditida</taxon>
        <taxon>Rhabditina</taxon>
        <taxon>Rhabditomorpha</taxon>
        <taxon>Strongyloidea</taxon>
        <taxon>Strongylidae</taxon>
        <taxon>Strongylus</taxon>
    </lineage>
</organism>
<proteinExistence type="predicted"/>
<accession>A0A3P7K3M0</accession>
<protein>
    <submittedName>
        <fullName evidence="1">Uncharacterized protein</fullName>
    </submittedName>
</protein>
<reference evidence="1 2" key="1">
    <citation type="submission" date="2018-11" db="EMBL/GenBank/DDBJ databases">
        <authorList>
            <consortium name="Pathogen Informatics"/>
        </authorList>
    </citation>
    <scope>NUCLEOTIDE SEQUENCE [LARGE SCALE GENOMIC DNA]</scope>
</reference>
<evidence type="ECO:0000313" key="1">
    <source>
        <dbReference type="EMBL" id="VDM85934.1"/>
    </source>
</evidence>
<dbReference type="OrthoDB" id="5406014at2759"/>